<evidence type="ECO:0000313" key="3">
    <source>
        <dbReference type="EMBL" id="VDC19852.1"/>
    </source>
</evidence>
<sequence>MKYTSDLPAAGIHAALEDPWEAARVWGEGTVMAVLTATHGPAYRNIGATMAIAPWGSHAGSITSGCVEADLILRAGQLRRDGGSLRLRYGEGSPFFDLRLPCGGAIEVLLLSLSASAPLDELAGARAARQPVALEIGPQDGMRIVPFRPTQPLSDRFILGFPRPLRFVVFGAGPEALIFARLVAGLGHDHLLVSHEAALLSPARRQGCRCQLMTHLSGMDGIDIDEATAVVLFYHDHDYEPEILRRVLGSPAFYIGAQGSGATQAARLRRLRDAGVAEAGLSRLRGPIGLLPSSRDPRTLAVSVLAEIIALGSDLANTAPLTGFTDAAEMTVWQSS</sequence>
<dbReference type="PANTHER" id="PTHR30388:SF4">
    <property type="entry name" value="MOLYBDENUM COFACTOR INSERTION CHAPERONE PAOD"/>
    <property type="match status" value="1"/>
</dbReference>
<evidence type="ECO:0000313" key="4">
    <source>
        <dbReference type="Proteomes" id="UP000277498"/>
    </source>
</evidence>
<dbReference type="EMBL" id="UXAW01000031">
    <property type="protein sequence ID" value="VDC19852.1"/>
    <property type="molecule type" value="Genomic_DNA"/>
</dbReference>
<evidence type="ECO:0000259" key="1">
    <source>
        <dbReference type="Pfam" id="PF02625"/>
    </source>
</evidence>
<dbReference type="PANTHER" id="PTHR30388">
    <property type="entry name" value="ALDEHYDE OXIDOREDUCTASE MOLYBDENUM COFACTOR ASSEMBLY PROTEIN"/>
    <property type="match status" value="1"/>
</dbReference>
<proteinExistence type="predicted"/>
<protein>
    <submittedName>
        <fullName evidence="3">XdhC and CoxI family protein</fullName>
    </submittedName>
</protein>
<evidence type="ECO:0000259" key="2">
    <source>
        <dbReference type="Pfam" id="PF13478"/>
    </source>
</evidence>
<dbReference type="Proteomes" id="UP000277498">
    <property type="component" value="Unassembled WGS sequence"/>
</dbReference>
<keyword evidence="4" id="KW-1185">Reference proteome</keyword>
<organism evidence="3 4">
    <name type="scientific">Pseudogemmobacter humi</name>
    <dbReference type="NCBI Taxonomy" id="2483812"/>
    <lineage>
        <taxon>Bacteria</taxon>
        <taxon>Pseudomonadati</taxon>
        <taxon>Pseudomonadota</taxon>
        <taxon>Alphaproteobacteria</taxon>
        <taxon>Rhodobacterales</taxon>
        <taxon>Paracoccaceae</taxon>
        <taxon>Pseudogemmobacter</taxon>
    </lineage>
</organism>
<dbReference type="RefSeq" id="WP_124084690.1">
    <property type="nucleotide sequence ID" value="NZ_UXAW01000031.1"/>
</dbReference>
<dbReference type="AlphaFoldDB" id="A0A3P5WY37"/>
<dbReference type="OrthoDB" id="9815497at2"/>
<dbReference type="InterPro" id="IPR027051">
    <property type="entry name" value="XdhC_Rossmann_dom"/>
</dbReference>
<name>A0A3P5WY37_9RHOB</name>
<feature type="domain" description="XdhC- CoxI" evidence="1">
    <location>
        <begin position="27"/>
        <end position="90"/>
    </location>
</feature>
<reference evidence="3 4" key="1">
    <citation type="submission" date="2018-11" db="EMBL/GenBank/DDBJ databases">
        <authorList>
            <person name="Criscuolo A."/>
        </authorList>
    </citation>
    <scope>NUCLEOTIDE SEQUENCE [LARGE SCALE GENOMIC DNA]</scope>
    <source>
        <strain evidence="3">ACIP111625</strain>
    </source>
</reference>
<feature type="domain" description="XdhC Rossmann" evidence="2">
    <location>
        <begin position="168"/>
        <end position="308"/>
    </location>
</feature>
<dbReference type="InterPro" id="IPR003777">
    <property type="entry name" value="XdhC_CoxI"/>
</dbReference>
<dbReference type="Gene3D" id="3.40.50.720">
    <property type="entry name" value="NAD(P)-binding Rossmann-like Domain"/>
    <property type="match status" value="1"/>
</dbReference>
<gene>
    <name evidence="3" type="ORF">XINFAN_00246</name>
</gene>
<dbReference type="Pfam" id="PF13478">
    <property type="entry name" value="XdhC_C"/>
    <property type="match status" value="1"/>
</dbReference>
<accession>A0A3P5WY37</accession>
<dbReference type="InterPro" id="IPR052698">
    <property type="entry name" value="MoCofactor_Util/Proc"/>
</dbReference>
<dbReference type="Pfam" id="PF02625">
    <property type="entry name" value="XdhC_CoxI"/>
    <property type="match status" value="1"/>
</dbReference>